<dbReference type="PROSITE" id="PS50235">
    <property type="entry name" value="USP_3"/>
    <property type="match status" value="1"/>
</dbReference>
<name>A2YXB5_ORYSI</name>
<dbReference type="Gene3D" id="3.90.70.10">
    <property type="entry name" value="Cysteine proteinases"/>
    <property type="match status" value="2"/>
</dbReference>
<evidence type="ECO:0000313" key="4">
    <source>
        <dbReference type="Proteomes" id="UP000007015"/>
    </source>
</evidence>
<dbReference type="InterPro" id="IPR050164">
    <property type="entry name" value="Peptidase_C19"/>
</dbReference>
<feature type="domain" description="USP" evidence="2">
    <location>
        <begin position="208"/>
        <end position="815"/>
    </location>
</feature>
<dbReference type="Gramene" id="BGIOSGA026613-TA">
    <property type="protein sequence ID" value="BGIOSGA026613-PA"/>
    <property type="gene ID" value="BGIOSGA026613"/>
</dbReference>
<protein>
    <recommendedName>
        <fullName evidence="2">USP domain-containing protein</fullName>
    </recommendedName>
</protein>
<dbReference type="InterPro" id="IPR001394">
    <property type="entry name" value="Peptidase_C19_UCH"/>
</dbReference>
<dbReference type="AlphaFoldDB" id="A2YXB5"/>
<organism evidence="3 4">
    <name type="scientific">Oryza sativa subsp. indica</name>
    <name type="common">Rice</name>
    <dbReference type="NCBI Taxonomy" id="39946"/>
    <lineage>
        <taxon>Eukaryota</taxon>
        <taxon>Viridiplantae</taxon>
        <taxon>Streptophyta</taxon>
        <taxon>Embryophyta</taxon>
        <taxon>Tracheophyta</taxon>
        <taxon>Spermatophyta</taxon>
        <taxon>Magnoliopsida</taxon>
        <taxon>Liliopsida</taxon>
        <taxon>Poales</taxon>
        <taxon>Poaceae</taxon>
        <taxon>BOP clade</taxon>
        <taxon>Oryzoideae</taxon>
        <taxon>Oryzeae</taxon>
        <taxon>Oryzinae</taxon>
        <taxon>Oryza</taxon>
        <taxon>Oryza sativa</taxon>
    </lineage>
</organism>
<evidence type="ECO:0000256" key="1">
    <source>
        <dbReference type="SAM" id="MobiDB-lite"/>
    </source>
</evidence>
<feature type="compositionally biased region" description="Basic and acidic residues" evidence="1">
    <location>
        <begin position="1"/>
        <end position="16"/>
    </location>
</feature>
<dbReference type="HOGENOM" id="CLU_005952_0_0_1"/>
<keyword evidence="4" id="KW-1185">Reference proteome</keyword>
<dbReference type="SUPFAM" id="SSF54001">
    <property type="entry name" value="Cysteine proteinases"/>
    <property type="match status" value="1"/>
</dbReference>
<feature type="region of interest" description="Disordered" evidence="1">
    <location>
        <begin position="584"/>
        <end position="630"/>
    </location>
</feature>
<dbReference type="Proteomes" id="UP000007015">
    <property type="component" value="Chromosome 8"/>
</dbReference>
<proteinExistence type="predicted"/>
<dbReference type="CDD" id="cd02667">
    <property type="entry name" value="Peptidase_C19K"/>
    <property type="match status" value="1"/>
</dbReference>
<feature type="region of interest" description="Disordered" evidence="1">
    <location>
        <begin position="1"/>
        <end position="39"/>
    </location>
</feature>
<dbReference type="GO" id="GO:0005829">
    <property type="term" value="C:cytosol"/>
    <property type="evidence" value="ECO:0007669"/>
    <property type="project" value="TreeGrafter"/>
</dbReference>
<dbReference type="STRING" id="39946.A2YXB5"/>
<evidence type="ECO:0000259" key="2">
    <source>
        <dbReference type="PROSITE" id="PS50235"/>
    </source>
</evidence>
<dbReference type="OMA" id="PIHEMED"/>
<dbReference type="Pfam" id="PF00443">
    <property type="entry name" value="UCH"/>
    <property type="match status" value="1"/>
</dbReference>
<dbReference type="PANTHER" id="PTHR24006:SF807">
    <property type="entry name" value="OS08G0527100 PROTEIN"/>
    <property type="match status" value="1"/>
</dbReference>
<evidence type="ECO:0000313" key="3">
    <source>
        <dbReference type="EMBL" id="EAZ07726.1"/>
    </source>
</evidence>
<dbReference type="SUPFAM" id="SSF57850">
    <property type="entry name" value="RING/U-box"/>
    <property type="match status" value="1"/>
</dbReference>
<accession>A2YXB5</accession>
<dbReference type="EMBL" id="CM000133">
    <property type="protein sequence ID" value="EAZ07726.1"/>
    <property type="molecule type" value="Genomic_DNA"/>
</dbReference>
<sequence length="817" mass="88809">MEEEKRARAAERDRAIVRSPRKGKAPRIESPPAVLDADDSGWGGDASLEVYREAAAVATRGVGGGGERCEHMTCSEHDVAEIVSKIASWGDPVCQDETCMCTERHLMMVCVECDMHFCIGRFSKKSKPRGHIEEHAFDDGHPVALWYEDPYTGYCFECEDPLTIGGEEGDKGMKVKGEEGCRASGSDSGHGCVIGASGSGSGHGCVIRGISNQGNTCLNALLRCLLVLGKLRARMFGPNAPLGILGTILRGLFVDANSVRHAPGPLNRALLLACVRRFDSWLIGTSIHDSHELLCCLRNRLNEEDKIIRPPNKQQGSPSSVAPTVIDSTFGGELSVTTSCKRCSFKSYSRDVFYDLSVPLPPKGAPSNSVASPPQNERPISQCKICVLSEGGDSQIPPSELEDTVMVKTSDPLEVDSNKLEQIVQSKDAVHCPLQSPTMKENTWIASVSDVEKTDTAVLDNAFSGLKVSTEAKMVISSAEINSENKGKARSLDIVNDEAEDINSLVSIEECLKLHIESEMIEWTCENCSKVAQKASTISGKDGEQMMASTNVNRTVYGDQAEQSDRKTCQRELSSDLIRLSVECSSSSSQPHGSGVQNHDMPAVDIKTSGETSGMSSVEKDSSSCSIANKKPECLGGAQEDASSCRLTEKQANLLSVQCQNISIEDQERGNQVNLGHNAHQLEENQYDQQDRNEGAILTCLISKLPPVLVIQLNRSLGPLKVSGHVSFKEILDVEPFMDPSSEDKFSSRYRLVGVIENRGLSIDIGQCVAYVRANNQQQGSGSSSWYCATDDDIKEISLEEVLKCEAYLLFYERMGC</sequence>
<dbReference type="PANTHER" id="PTHR24006">
    <property type="entry name" value="UBIQUITIN CARBOXYL-TERMINAL HYDROLASE"/>
    <property type="match status" value="1"/>
</dbReference>
<gene>
    <name evidence="3" type="ORF">OsI_29981</name>
</gene>
<reference evidence="3 4" key="1">
    <citation type="journal article" date="2005" name="PLoS Biol.">
        <title>The genomes of Oryza sativa: a history of duplications.</title>
        <authorList>
            <person name="Yu J."/>
            <person name="Wang J."/>
            <person name="Lin W."/>
            <person name="Li S."/>
            <person name="Li H."/>
            <person name="Zhou J."/>
            <person name="Ni P."/>
            <person name="Dong W."/>
            <person name="Hu S."/>
            <person name="Zeng C."/>
            <person name="Zhang J."/>
            <person name="Zhang Y."/>
            <person name="Li R."/>
            <person name="Xu Z."/>
            <person name="Li S."/>
            <person name="Li X."/>
            <person name="Zheng H."/>
            <person name="Cong L."/>
            <person name="Lin L."/>
            <person name="Yin J."/>
            <person name="Geng J."/>
            <person name="Li G."/>
            <person name="Shi J."/>
            <person name="Liu J."/>
            <person name="Lv H."/>
            <person name="Li J."/>
            <person name="Wang J."/>
            <person name="Deng Y."/>
            <person name="Ran L."/>
            <person name="Shi X."/>
            <person name="Wang X."/>
            <person name="Wu Q."/>
            <person name="Li C."/>
            <person name="Ren X."/>
            <person name="Wang J."/>
            <person name="Wang X."/>
            <person name="Li D."/>
            <person name="Liu D."/>
            <person name="Zhang X."/>
            <person name="Ji Z."/>
            <person name="Zhao W."/>
            <person name="Sun Y."/>
            <person name="Zhang Z."/>
            <person name="Bao J."/>
            <person name="Han Y."/>
            <person name="Dong L."/>
            <person name="Ji J."/>
            <person name="Chen P."/>
            <person name="Wu S."/>
            <person name="Liu J."/>
            <person name="Xiao Y."/>
            <person name="Bu D."/>
            <person name="Tan J."/>
            <person name="Yang L."/>
            <person name="Ye C."/>
            <person name="Zhang J."/>
            <person name="Xu J."/>
            <person name="Zhou Y."/>
            <person name="Yu Y."/>
            <person name="Zhang B."/>
            <person name="Zhuang S."/>
            <person name="Wei H."/>
            <person name="Liu B."/>
            <person name="Lei M."/>
            <person name="Yu H."/>
            <person name="Li Y."/>
            <person name="Xu H."/>
            <person name="Wei S."/>
            <person name="He X."/>
            <person name="Fang L."/>
            <person name="Zhang Z."/>
            <person name="Zhang Y."/>
            <person name="Huang X."/>
            <person name="Su Z."/>
            <person name="Tong W."/>
            <person name="Li J."/>
            <person name="Tong Z."/>
            <person name="Li S."/>
            <person name="Ye J."/>
            <person name="Wang L."/>
            <person name="Fang L."/>
            <person name="Lei T."/>
            <person name="Chen C."/>
            <person name="Chen H."/>
            <person name="Xu Z."/>
            <person name="Li H."/>
            <person name="Huang H."/>
            <person name="Zhang F."/>
            <person name="Xu H."/>
            <person name="Li N."/>
            <person name="Zhao C."/>
            <person name="Li S."/>
            <person name="Dong L."/>
            <person name="Huang Y."/>
            <person name="Li L."/>
            <person name="Xi Y."/>
            <person name="Qi Q."/>
            <person name="Li W."/>
            <person name="Zhang B."/>
            <person name="Hu W."/>
            <person name="Zhang Y."/>
            <person name="Tian X."/>
            <person name="Jiao Y."/>
            <person name="Liang X."/>
            <person name="Jin J."/>
            <person name="Gao L."/>
            <person name="Zheng W."/>
            <person name="Hao B."/>
            <person name="Liu S."/>
            <person name="Wang W."/>
            <person name="Yuan L."/>
            <person name="Cao M."/>
            <person name="McDermott J."/>
            <person name="Samudrala R."/>
            <person name="Wang J."/>
            <person name="Wong G.K."/>
            <person name="Yang H."/>
        </authorList>
    </citation>
    <scope>NUCLEOTIDE SEQUENCE [LARGE SCALE GENOMIC DNA]</scope>
    <source>
        <strain evidence="4">cv. 93-11</strain>
    </source>
</reference>
<dbReference type="InterPro" id="IPR028889">
    <property type="entry name" value="USP"/>
</dbReference>
<dbReference type="GO" id="GO:0016579">
    <property type="term" value="P:protein deubiquitination"/>
    <property type="evidence" value="ECO:0007669"/>
    <property type="project" value="InterPro"/>
</dbReference>
<dbReference type="InterPro" id="IPR038765">
    <property type="entry name" value="Papain-like_cys_pep_sf"/>
</dbReference>
<dbReference type="GO" id="GO:0004843">
    <property type="term" value="F:cysteine-type deubiquitinase activity"/>
    <property type="evidence" value="ECO:0007669"/>
    <property type="project" value="InterPro"/>
</dbReference>
<dbReference type="GO" id="GO:0005634">
    <property type="term" value="C:nucleus"/>
    <property type="evidence" value="ECO:0007669"/>
    <property type="project" value="TreeGrafter"/>
</dbReference>